<feature type="active site" evidence="12 13">
    <location>
        <position position="174"/>
    </location>
</feature>
<keyword evidence="6 12" id="KW-0378">Hydrolase</keyword>
<comment type="catalytic activity">
    <reaction evidence="10 12">
        <text>5-[(5-phospho-1-deoxy-D-ribulos-1-ylimino)methylamino]-1-(5-phospho-beta-D-ribosyl)imidazole-4-carboxamide + L-glutamine = D-erythro-1-(imidazol-4-yl)glycerol 3-phosphate + 5-amino-1-(5-phospho-beta-D-ribosyl)imidazole-4-carboxamide + L-glutamate + H(+)</text>
        <dbReference type="Rhea" id="RHEA:24793"/>
        <dbReference type="ChEBI" id="CHEBI:15378"/>
        <dbReference type="ChEBI" id="CHEBI:29985"/>
        <dbReference type="ChEBI" id="CHEBI:58278"/>
        <dbReference type="ChEBI" id="CHEBI:58359"/>
        <dbReference type="ChEBI" id="CHEBI:58475"/>
        <dbReference type="ChEBI" id="CHEBI:58525"/>
        <dbReference type="EC" id="4.3.2.10"/>
    </reaction>
</comment>
<reference evidence="16" key="1">
    <citation type="submission" date="2010-02" db="EMBL/GenBank/DDBJ databases">
        <title>Complete sequence of Ferroglobus placidus DSM 10642.</title>
        <authorList>
            <consortium name="US DOE Joint Genome Institute"/>
            <person name="Lucas S."/>
            <person name="Copeland A."/>
            <person name="Lapidus A."/>
            <person name="Cheng J.-F."/>
            <person name="Bruce D."/>
            <person name="Goodwin L."/>
            <person name="Pitluck S."/>
            <person name="Saunders E."/>
            <person name="Brettin T."/>
            <person name="Detter J.C."/>
            <person name="Han C."/>
            <person name="Tapia R."/>
            <person name="Larimer F."/>
            <person name="Land M."/>
            <person name="Hauser L."/>
            <person name="Kyrpides N."/>
            <person name="Ivanova N."/>
            <person name="Holmes D."/>
            <person name="Lovley D."/>
            <person name="Kyrpides N."/>
            <person name="Anderson I.J."/>
            <person name="Woyke T."/>
        </authorList>
    </citation>
    <scope>NUCLEOTIDE SEQUENCE [LARGE SCALE GENOMIC DNA]</scope>
    <source>
        <strain evidence="16">DSM 10642 / AEDII12DO</strain>
    </source>
</reference>
<organism evidence="15 16">
    <name type="scientific">Ferroglobus placidus (strain DSM 10642 / AEDII12DO)</name>
    <dbReference type="NCBI Taxonomy" id="589924"/>
    <lineage>
        <taxon>Archaea</taxon>
        <taxon>Methanobacteriati</taxon>
        <taxon>Methanobacteriota</taxon>
        <taxon>Archaeoglobi</taxon>
        <taxon>Archaeoglobales</taxon>
        <taxon>Archaeoglobaceae</taxon>
        <taxon>Ferroglobus</taxon>
    </lineage>
</organism>
<feature type="active site" description="Nucleophile" evidence="12 13">
    <location>
        <position position="73"/>
    </location>
</feature>
<evidence type="ECO:0000256" key="4">
    <source>
        <dbReference type="ARBA" id="ARBA00022490"/>
    </source>
</evidence>
<reference evidence="15 16" key="2">
    <citation type="journal article" date="2011" name="Stand. Genomic Sci.">
        <title>Complete genome sequence of Ferroglobus placidus AEDII12DO.</title>
        <authorList>
            <person name="Anderson I."/>
            <person name="Risso C."/>
            <person name="Holmes D."/>
            <person name="Lucas S."/>
            <person name="Copeland A."/>
            <person name="Lapidus A."/>
            <person name="Cheng J.F."/>
            <person name="Bruce D."/>
            <person name="Goodwin L."/>
            <person name="Pitluck S."/>
            <person name="Saunders E."/>
            <person name="Brettin T."/>
            <person name="Detter J.C."/>
            <person name="Han C."/>
            <person name="Tapia R."/>
            <person name="Larimer F."/>
            <person name="Land M."/>
            <person name="Hauser L."/>
            <person name="Woyke T."/>
            <person name="Lovley D."/>
            <person name="Kyrpides N."/>
            <person name="Ivanova N."/>
        </authorList>
    </citation>
    <scope>NUCLEOTIDE SEQUENCE [LARGE SCALE GENOMIC DNA]</scope>
    <source>
        <strain evidence="16">DSM 10642 / AEDII12DO</strain>
    </source>
</reference>
<comment type="function">
    <text evidence="12">IGPS catalyzes the conversion of PRFAR and glutamine to IGP, AICAR and glutamate. The HisH subunit catalyzes the hydrolysis of glutamine to glutamate and ammonia as part of the synthesis of IGP and AICAR. The resulting ammonia molecule is channeled to the active site of HisF.</text>
</comment>
<evidence type="ECO:0000256" key="10">
    <source>
        <dbReference type="ARBA" id="ARBA00047838"/>
    </source>
</evidence>
<evidence type="ECO:0000313" key="16">
    <source>
        <dbReference type="Proteomes" id="UP000002613"/>
    </source>
</evidence>
<gene>
    <name evidence="12" type="primary">hisH</name>
    <name evidence="15" type="ordered locus">Ferp_0370</name>
</gene>
<evidence type="ECO:0000256" key="5">
    <source>
        <dbReference type="ARBA" id="ARBA00022605"/>
    </source>
</evidence>
<sequence length="195" mass="21499">MIAIVNYGVGNLKSIKKAVEKFDRAVVTRDAEEIKAADGIILPGVGAFPAAIKNLTDLKDVIVKAKVPVLGICLGMQLFAEVSEEGGINEGLKIIRGRVVKFPESVGKIPHMGWNVVKNEDHEIFEGIKDQYFYFVHSYYFKAEEGIIATTDYGIEFPSAVAKNNFIGVQFHPEKSGKVGLKLIENFVEICKQNP</sequence>
<dbReference type="EMBL" id="CP001899">
    <property type="protein sequence ID" value="ADC64548.1"/>
    <property type="molecule type" value="Genomic_DNA"/>
</dbReference>
<evidence type="ECO:0000256" key="9">
    <source>
        <dbReference type="ARBA" id="ARBA00023239"/>
    </source>
</evidence>
<dbReference type="InterPro" id="IPR017926">
    <property type="entry name" value="GATASE"/>
</dbReference>
<comment type="subcellular location">
    <subcellularLocation>
        <location evidence="1 12">Cytoplasm</location>
    </subcellularLocation>
</comment>
<dbReference type="PROSITE" id="PS51273">
    <property type="entry name" value="GATASE_TYPE_1"/>
    <property type="match status" value="1"/>
</dbReference>
<protein>
    <recommendedName>
        <fullName evidence="12">Imidazole glycerol phosphate synthase subunit HisH</fullName>
        <ecNumber evidence="12">4.3.2.10</ecNumber>
    </recommendedName>
    <alternativeName>
        <fullName evidence="12">IGP synthase glutaminase subunit</fullName>
        <ecNumber evidence="12">3.5.1.2</ecNumber>
    </alternativeName>
    <alternativeName>
        <fullName evidence="12">IGP synthase subunit HisH</fullName>
    </alternativeName>
    <alternativeName>
        <fullName evidence="12">ImGP synthase subunit HisH</fullName>
        <shortName evidence="12">IGPS subunit HisH</shortName>
    </alternativeName>
</protein>
<dbReference type="GO" id="GO:0016829">
    <property type="term" value="F:lyase activity"/>
    <property type="evidence" value="ECO:0007669"/>
    <property type="project" value="UniProtKB-KW"/>
</dbReference>
<proteinExistence type="inferred from homology"/>
<dbReference type="PANTHER" id="PTHR42701">
    <property type="entry name" value="IMIDAZOLE GLYCEROL PHOSPHATE SYNTHASE SUBUNIT HISH"/>
    <property type="match status" value="1"/>
</dbReference>
<dbReference type="PaxDb" id="589924-Ferp_0370"/>
<evidence type="ECO:0000256" key="7">
    <source>
        <dbReference type="ARBA" id="ARBA00022962"/>
    </source>
</evidence>
<evidence type="ECO:0000256" key="11">
    <source>
        <dbReference type="ARBA" id="ARBA00049534"/>
    </source>
</evidence>
<evidence type="ECO:0000256" key="8">
    <source>
        <dbReference type="ARBA" id="ARBA00023102"/>
    </source>
</evidence>
<dbReference type="GO" id="GO:0000107">
    <property type="term" value="F:imidazoleglycerol-phosphate synthase activity"/>
    <property type="evidence" value="ECO:0007669"/>
    <property type="project" value="UniProtKB-UniRule"/>
</dbReference>
<keyword evidence="15" id="KW-0808">Transferase</keyword>
<dbReference type="RefSeq" id="WP_012964895.1">
    <property type="nucleotide sequence ID" value="NC_013849.1"/>
</dbReference>
<keyword evidence="8 12" id="KW-0368">Histidine biosynthesis</keyword>
<keyword evidence="5 12" id="KW-0028">Amino-acid biosynthesis</keyword>
<dbReference type="FunFam" id="3.40.50.880:FF:000009">
    <property type="entry name" value="Imidazole glycerol phosphate synthase subunit HisH"/>
    <property type="match status" value="1"/>
</dbReference>
<dbReference type="eggNOG" id="arCOG00089">
    <property type="taxonomic scope" value="Archaea"/>
</dbReference>
<name>D3S2L8_FERPA</name>
<comment type="pathway">
    <text evidence="2 12">Amino-acid biosynthesis; L-histidine biosynthesis; L-histidine from 5-phospho-alpha-D-ribose 1-diphosphate: step 5/9.</text>
</comment>
<dbReference type="InterPro" id="IPR029062">
    <property type="entry name" value="Class_I_gatase-like"/>
</dbReference>
<comment type="catalytic activity">
    <reaction evidence="11 12">
        <text>L-glutamine + H2O = L-glutamate + NH4(+)</text>
        <dbReference type="Rhea" id="RHEA:15889"/>
        <dbReference type="ChEBI" id="CHEBI:15377"/>
        <dbReference type="ChEBI" id="CHEBI:28938"/>
        <dbReference type="ChEBI" id="CHEBI:29985"/>
        <dbReference type="ChEBI" id="CHEBI:58359"/>
        <dbReference type="EC" id="3.5.1.2"/>
    </reaction>
</comment>
<keyword evidence="9 12" id="KW-0456">Lyase</keyword>
<dbReference type="PANTHER" id="PTHR42701:SF1">
    <property type="entry name" value="IMIDAZOLE GLYCEROL PHOSPHATE SYNTHASE SUBUNIT HISH"/>
    <property type="match status" value="1"/>
</dbReference>
<dbReference type="Proteomes" id="UP000002613">
    <property type="component" value="Chromosome"/>
</dbReference>
<evidence type="ECO:0000256" key="12">
    <source>
        <dbReference type="HAMAP-Rule" id="MF_00278"/>
    </source>
</evidence>
<dbReference type="Gene3D" id="3.40.50.880">
    <property type="match status" value="1"/>
</dbReference>
<dbReference type="EC" id="4.3.2.10" evidence="12"/>
<dbReference type="HAMAP" id="MF_00278">
    <property type="entry name" value="HisH"/>
    <property type="match status" value="1"/>
</dbReference>
<dbReference type="OrthoDB" id="33401at2157"/>
<evidence type="ECO:0000256" key="6">
    <source>
        <dbReference type="ARBA" id="ARBA00022801"/>
    </source>
</evidence>
<dbReference type="Pfam" id="PF00117">
    <property type="entry name" value="GATase"/>
    <property type="match status" value="1"/>
</dbReference>
<dbReference type="GO" id="GO:0005737">
    <property type="term" value="C:cytoplasm"/>
    <property type="evidence" value="ECO:0007669"/>
    <property type="project" value="UniProtKB-SubCell"/>
</dbReference>
<evidence type="ECO:0000256" key="3">
    <source>
        <dbReference type="ARBA" id="ARBA00011152"/>
    </source>
</evidence>
<evidence type="ECO:0000256" key="2">
    <source>
        <dbReference type="ARBA" id="ARBA00005091"/>
    </source>
</evidence>
<dbReference type="GeneID" id="8777868"/>
<dbReference type="PIRSF" id="PIRSF000495">
    <property type="entry name" value="Amidotransf_hisH"/>
    <property type="match status" value="1"/>
</dbReference>
<dbReference type="MEROPS" id="C26.965"/>
<feature type="domain" description="Glutamine amidotransferase" evidence="14">
    <location>
        <begin position="4"/>
        <end position="188"/>
    </location>
</feature>
<dbReference type="GO" id="GO:0004359">
    <property type="term" value="F:glutaminase activity"/>
    <property type="evidence" value="ECO:0007669"/>
    <property type="project" value="UniProtKB-EC"/>
</dbReference>
<dbReference type="InterPro" id="IPR010139">
    <property type="entry name" value="Imidazole-glycPsynth_HisH"/>
</dbReference>
<keyword evidence="4 12" id="KW-0963">Cytoplasm</keyword>
<dbReference type="UniPathway" id="UPA00031">
    <property type="reaction ID" value="UER00010"/>
</dbReference>
<feature type="active site" evidence="12 13">
    <location>
        <position position="172"/>
    </location>
</feature>
<dbReference type="EC" id="3.5.1.2" evidence="12"/>
<keyword evidence="16" id="KW-1185">Reference proteome</keyword>
<evidence type="ECO:0000256" key="13">
    <source>
        <dbReference type="PIRSR" id="PIRSR000495-1"/>
    </source>
</evidence>
<keyword evidence="7 12" id="KW-0315">Glutamine amidotransferase</keyword>
<dbReference type="GO" id="GO:0000105">
    <property type="term" value="P:L-histidine biosynthetic process"/>
    <property type="evidence" value="ECO:0007669"/>
    <property type="project" value="UniProtKB-UniRule"/>
</dbReference>
<dbReference type="NCBIfam" id="TIGR01855">
    <property type="entry name" value="IMP_synth_hisH"/>
    <property type="match status" value="1"/>
</dbReference>
<dbReference type="HOGENOM" id="CLU_071837_2_2_2"/>
<dbReference type="CDD" id="cd01748">
    <property type="entry name" value="GATase1_IGP_Synthase"/>
    <property type="match status" value="1"/>
</dbReference>
<dbReference type="SUPFAM" id="SSF52317">
    <property type="entry name" value="Class I glutamine amidotransferase-like"/>
    <property type="match status" value="1"/>
</dbReference>
<evidence type="ECO:0000259" key="14">
    <source>
        <dbReference type="Pfam" id="PF00117"/>
    </source>
</evidence>
<dbReference type="STRING" id="589924.Ferp_0370"/>
<accession>D3S2L8</accession>
<dbReference type="KEGG" id="fpl:Ferp_0370"/>
<evidence type="ECO:0000256" key="1">
    <source>
        <dbReference type="ARBA" id="ARBA00004496"/>
    </source>
</evidence>
<dbReference type="AlphaFoldDB" id="D3S2L8"/>
<comment type="subunit">
    <text evidence="3 12">Heterodimer of HisH and HisF.</text>
</comment>
<evidence type="ECO:0000313" key="15">
    <source>
        <dbReference type="EMBL" id="ADC64548.1"/>
    </source>
</evidence>